<protein>
    <submittedName>
        <fullName evidence="1">Uncharacterized protein</fullName>
    </submittedName>
</protein>
<evidence type="ECO:0000313" key="1">
    <source>
        <dbReference type="EMBL" id="JAD79942.1"/>
    </source>
</evidence>
<dbReference type="EMBL" id="GBRH01217953">
    <property type="protein sequence ID" value="JAD79942.1"/>
    <property type="molecule type" value="Transcribed_RNA"/>
</dbReference>
<reference evidence="1" key="1">
    <citation type="submission" date="2014-09" db="EMBL/GenBank/DDBJ databases">
        <authorList>
            <person name="Magalhaes I.L.F."/>
            <person name="Oliveira U."/>
            <person name="Santos F.R."/>
            <person name="Vidigal T.H.D.A."/>
            <person name="Brescovit A.D."/>
            <person name="Santos A.J."/>
        </authorList>
    </citation>
    <scope>NUCLEOTIDE SEQUENCE</scope>
    <source>
        <tissue evidence="1">Shoot tissue taken approximately 20 cm above the soil surface</tissue>
    </source>
</reference>
<dbReference type="AlphaFoldDB" id="A0A0A9D879"/>
<sequence length="62" mass="7159">MSLFPGYETIKVIMELDLSSTRTMAISNSPLLSSLTTNFRSMYQNTTNEPRWIFHQRATSSR</sequence>
<proteinExistence type="predicted"/>
<organism evidence="1">
    <name type="scientific">Arundo donax</name>
    <name type="common">Giant reed</name>
    <name type="synonym">Donax arundinaceus</name>
    <dbReference type="NCBI Taxonomy" id="35708"/>
    <lineage>
        <taxon>Eukaryota</taxon>
        <taxon>Viridiplantae</taxon>
        <taxon>Streptophyta</taxon>
        <taxon>Embryophyta</taxon>
        <taxon>Tracheophyta</taxon>
        <taxon>Spermatophyta</taxon>
        <taxon>Magnoliopsida</taxon>
        <taxon>Liliopsida</taxon>
        <taxon>Poales</taxon>
        <taxon>Poaceae</taxon>
        <taxon>PACMAD clade</taxon>
        <taxon>Arundinoideae</taxon>
        <taxon>Arundineae</taxon>
        <taxon>Arundo</taxon>
    </lineage>
</organism>
<reference evidence="1" key="2">
    <citation type="journal article" date="2015" name="Data Brief">
        <title>Shoot transcriptome of the giant reed, Arundo donax.</title>
        <authorList>
            <person name="Barrero R.A."/>
            <person name="Guerrero F.D."/>
            <person name="Moolhuijzen P."/>
            <person name="Goolsby J.A."/>
            <person name="Tidwell J."/>
            <person name="Bellgard S.E."/>
            <person name="Bellgard M.I."/>
        </authorList>
    </citation>
    <scope>NUCLEOTIDE SEQUENCE</scope>
    <source>
        <tissue evidence="1">Shoot tissue taken approximately 20 cm above the soil surface</tissue>
    </source>
</reference>
<name>A0A0A9D879_ARUDO</name>
<accession>A0A0A9D879</accession>